<dbReference type="GO" id="GO:0006631">
    <property type="term" value="P:fatty acid metabolic process"/>
    <property type="evidence" value="ECO:0007669"/>
    <property type="project" value="TreeGrafter"/>
</dbReference>
<dbReference type="EMBL" id="UGYZ01000002">
    <property type="protein sequence ID" value="SUJ17993.1"/>
    <property type="molecule type" value="Genomic_DNA"/>
</dbReference>
<organism evidence="5 6">
    <name type="scientific">Sporosarcina pasteurii</name>
    <name type="common">Bacillus pasteurii</name>
    <dbReference type="NCBI Taxonomy" id="1474"/>
    <lineage>
        <taxon>Bacteria</taxon>
        <taxon>Bacillati</taxon>
        <taxon>Bacillota</taxon>
        <taxon>Bacilli</taxon>
        <taxon>Bacillales</taxon>
        <taxon>Caryophanaceae</taxon>
        <taxon>Sporosarcina</taxon>
    </lineage>
</organism>
<dbReference type="Proteomes" id="UP000254519">
    <property type="component" value="Unassembled WGS sequence"/>
</dbReference>
<dbReference type="GO" id="GO:0031956">
    <property type="term" value="F:medium-chain fatty acid-CoA ligase activity"/>
    <property type="evidence" value="ECO:0007669"/>
    <property type="project" value="TreeGrafter"/>
</dbReference>
<keyword evidence="6" id="KW-1185">Reference proteome</keyword>
<dbReference type="Pfam" id="PF13193">
    <property type="entry name" value="AMP-binding_C"/>
    <property type="match status" value="1"/>
</dbReference>
<dbReference type="Gene3D" id="3.30.300.30">
    <property type="match status" value="1"/>
</dbReference>
<accession>A0A380CF31</accession>
<dbReference type="InterPro" id="IPR045851">
    <property type="entry name" value="AMP-bd_C_sf"/>
</dbReference>
<dbReference type="PANTHER" id="PTHR43201">
    <property type="entry name" value="ACYL-COA SYNTHETASE"/>
    <property type="match status" value="1"/>
</dbReference>
<name>A0A380CF31_SPOPA</name>
<evidence type="ECO:0000313" key="5">
    <source>
        <dbReference type="EMBL" id="SUJ17993.1"/>
    </source>
</evidence>
<evidence type="ECO:0000313" key="6">
    <source>
        <dbReference type="Proteomes" id="UP000254519"/>
    </source>
</evidence>
<dbReference type="Gene3D" id="3.40.50.12780">
    <property type="entry name" value="N-terminal domain of ligase-like"/>
    <property type="match status" value="1"/>
</dbReference>
<dbReference type="OrthoDB" id="9757771at2"/>
<evidence type="ECO:0000259" key="4">
    <source>
        <dbReference type="Pfam" id="PF13193"/>
    </source>
</evidence>
<gene>
    <name evidence="5" type="primary">fadK_2</name>
    <name evidence="5" type="ORF">NCTC4822_02881</name>
</gene>
<evidence type="ECO:0000256" key="2">
    <source>
        <dbReference type="ARBA" id="ARBA00022598"/>
    </source>
</evidence>
<sequence>MAFITSTYEMHVKNHPEKIAVYTENLAINYRDWAELIQKTANWLTNSVGKEGNVGILLPNGIPFLQLFAGASAAGLIVVPLDVKWKRGELEQRLALAKPSIVITTKALSQRFGLNSHEVLIWEEIAENIQEAETVMQVQSVEETLFYMGFTSGTTGVPKAFVRHHQSWIKSFSSSRNNLELSGTDHVLIPGALVHSHFLYGAICTLYLGGTVYLQPTFSPRNVLDWMQRLPITVIYTVPTMNEAIVAQSIQMKQPFKIISSGAKWNEASKNKIRKRFPNMMMYEFYGASELSFVTYLHDAWNQEKPMSVGKACDGVHLEIRDANGNEVENGVIGKIYVKSPLLFAGYVQPNTDVLQTLQDENGWVTVDDLGYLDDEGFLYLVGREKSMIICGGENVYPEEVEAVLLTHPDVEEAAVIGVENRYWGQVPVAFIQGDVPRSELRKLCRDQLSTFKVPKKWYFVEAFDYTTSGKIARHALEKLLPAEVGQH</sequence>
<reference evidence="5 6" key="1">
    <citation type="submission" date="2018-06" db="EMBL/GenBank/DDBJ databases">
        <authorList>
            <consortium name="Pathogen Informatics"/>
            <person name="Doyle S."/>
        </authorList>
    </citation>
    <scope>NUCLEOTIDE SEQUENCE [LARGE SCALE GENOMIC DNA]</scope>
    <source>
        <strain evidence="6">ATCC 11859 / DSM 33 / NCIB 8841 / NCTC 4822</strain>
    </source>
</reference>
<proteinExistence type="inferred from homology"/>
<dbReference type="PROSITE" id="PS00455">
    <property type="entry name" value="AMP_BINDING"/>
    <property type="match status" value="1"/>
</dbReference>
<dbReference type="InterPro" id="IPR020845">
    <property type="entry name" value="AMP-binding_CS"/>
</dbReference>
<dbReference type="InterPro" id="IPR025110">
    <property type="entry name" value="AMP-bd_C"/>
</dbReference>
<dbReference type="SUPFAM" id="SSF56801">
    <property type="entry name" value="Acetyl-CoA synthetase-like"/>
    <property type="match status" value="1"/>
</dbReference>
<evidence type="ECO:0000256" key="1">
    <source>
        <dbReference type="ARBA" id="ARBA00006432"/>
    </source>
</evidence>
<evidence type="ECO:0000259" key="3">
    <source>
        <dbReference type="Pfam" id="PF00501"/>
    </source>
</evidence>
<dbReference type="InterPro" id="IPR000873">
    <property type="entry name" value="AMP-dep_synth/lig_dom"/>
</dbReference>
<dbReference type="AlphaFoldDB" id="A0A380CF31"/>
<dbReference type="Pfam" id="PF00501">
    <property type="entry name" value="AMP-binding"/>
    <property type="match status" value="1"/>
</dbReference>
<feature type="domain" description="AMP-dependent synthetase/ligase" evidence="3">
    <location>
        <begin position="10"/>
        <end position="347"/>
    </location>
</feature>
<comment type="similarity">
    <text evidence="1">Belongs to the ATP-dependent AMP-binding enzyme family.</text>
</comment>
<dbReference type="NCBIfam" id="NF005797">
    <property type="entry name" value="PRK07638.1"/>
    <property type="match status" value="1"/>
</dbReference>
<dbReference type="RefSeq" id="WP_115363215.1">
    <property type="nucleotide sequence ID" value="NZ_CP038012.1"/>
</dbReference>
<keyword evidence="2 5" id="KW-0436">Ligase</keyword>
<feature type="domain" description="AMP-binding enzyme C-terminal" evidence="4">
    <location>
        <begin position="400"/>
        <end position="471"/>
    </location>
</feature>
<dbReference type="InterPro" id="IPR042099">
    <property type="entry name" value="ANL_N_sf"/>
</dbReference>
<protein>
    <submittedName>
        <fullName evidence="5">Short-chain-fatty-acid--CoA ligase</fullName>
        <ecNumber evidence="5">6.2.1.-</ecNumber>
    </submittedName>
</protein>
<dbReference type="EC" id="6.2.1.-" evidence="5"/>
<dbReference type="PANTHER" id="PTHR43201:SF5">
    <property type="entry name" value="MEDIUM-CHAIN ACYL-COA LIGASE ACSF2, MITOCHONDRIAL"/>
    <property type="match status" value="1"/>
</dbReference>